<dbReference type="AlphaFoldDB" id="A0AA35Y9H9"/>
<dbReference type="Proteomes" id="UP001177003">
    <property type="component" value="Chromosome 0"/>
</dbReference>
<gene>
    <name evidence="2" type="ORF">LSALG_LOCUS6345</name>
</gene>
<sequence>MFAKSAPVRAPYLGNHQPLLGEPYLTTTMLESMRLLRLMDRNHNWTVGQNHDLKLLITPNNQNVLALKRPTNLTDWQITQYLFPISTSGEEDEKGQESEKDDADKDGEEEP</sequence>
<proteinExistence type="predicted"/>
<evidence type="ECO:0000256" key="1">
    <source>
        <dbReference type="SAM" id="MobiDB-lite"/>
    </source>
</evidence>
<feature type="region of interest" description="Disordered" evidence="1">
    <location>
        <begin position="84"/>
        <end position="111"/>
    </location>
</feature>
<reference evidence="2" key="1">
    <citation type="submission" date="2023-04" db="EMBL/GenBank/DDBJ databases">
        <authorList>
            <person name="Vijverberg K."/>
            <person name="Xiong W."/>
            <person name="Schranz E."/>
        </authorList>
    </citation>
    <scope>NUCLEOTIDE SEQUENCE</scope>
</reference>
<name>A0AA35Y9H9_LACSI</name>
<evidence type="ECO:0000313" key="2">
    <source>
        <dbReference type="EMBL" id="CAI9265757.1"/>
    </source>
</evidence>
<keyword evidence="3" id="KW-1185">Reference proteome</keyword>
<accession>A0AA35Y9H9</accession>
<feature type="compositionally biased region" description="Acidic residues" evidence="1">
    <location>
        <begin position="89"/>
        <end position="111"/>
    </location>
</feature>
<dbReference type="EMBL" id="OX465086">
    <property type="protein sequence ID" value="CAI9265757.1"/>
    <property type="molecule type" value="Genomic_DNA"/>
</dbReference>
<organism evidence="2 3">
    <name type="scientific">Lactuca saligna</name>
    <name type="common">Willowleaf lettuce</name>
    <dbReference type="NCBI Taxonomy" id="75948"/>
    <lineage>
        <taxon>Eukaryota</taxon>
        <taxon>Viridiplantae</taxon>
        <taxon>Streptophyta</taxon>
        <taxon>Embryophyta</taxon>
        <taxon>Tracheophyta</taxon>
        <taxon>Spermatophyta</taxon>
        <taxon>Magnoliopsida</taxon>
        <taxon>eudicotyledons</taxon>
        <taxon>Gunneridae</taxon>
        <taxon>Pentapetalae</taxon>
        <taxon>asterids</taxon>
        <taxon>campanulids</taxon>
        <taxon>Asterales</taxon>
        <taxon>Asteraceae</taxon>
        <taxon>Cichorioideae</taxon>
        <taxon>Cichorieae</taxon>
        <taxon>Lactucinae</taxon>
        <taxon>Lactuca</taxon>
    </lineage>
</organism>
<evidence type="ECO:0000313" key="3">
    <source>
        <dbReference type="Proteomes" id="UP001177003"/>
    </source>
</evidence>
<protein>
    <submittedName>
        <fullName evidence="2">Uncharacterized protein</fullName>
    </submittedName>
</protein>